<dbReference type="InParanoid" id="C8XG68"/>
<reference evidence="3" key="1">
    <citation type="submission" date="2009-09" db="EMBL/GenBank/DDBJ databases">
        <title>The complete genome of Nakamurella multipartita DSM 44233.</title>
        <authorList>
            <consortium name="US DOE Joint Genome Institute (JGI-PGF)"/>
            <person name="Lucas S."/>
            <person name="Copeland A."/>
            <person name="Lapidus A."/>
            <person name="Glavina del Rio T."/>
            <person name="Dalin E."/>
            <person name="Tice H."/>
            <person name="Bruce D."/>
            <person name="Goodwin L."/>
            <person name="Pitluck S."/>
            <person name="Kyrpides N."/>
            <person name="Mavromatis K."/>
            <person name="Ivanova N."/>
            <person name="Ovchinnikova G."/>
            <person name="Sims D."/>
            <person name="Meincke L."/>
            <person name="Brettin T."/>
            <person name="Detter J.C."/>
            <person name="Han C."/>
            <person name="Larimer F."/>
            <person name="Land M."/>
            <person name="Hauser L."/>
            <person name="Markowitz V."/>
            <person name="Cheng J.-F."/>
            <person name="Hugenholtz P."/>
            <person name="Woyke T."/>
            <person name="Wu D."/>
            <person name="Klenk H.-P."/>
            <person name="Eisen J.A."/>
        </authorList>
    </citation>
    <scope>NUCLEOTIDE SEQUENCE [LARGE SCALE GENOMIC DNA]</scope>
    <source>
        <strain evidence="3">ATCC 700099 / DSM 44233 / CIP 104796 / JCM 9543 / NBRC 105858 / Y-104</strain>
    </source>
</reference>
<sequence length="64" mass="6838">MTETLASPAALTAADRCDRCGAAARVRALLPTGGELLFCNHHAKEHGARLEQLAAVIHRSRDES</sequence>
<dbReference type="AlphaFoldDB" id="C8XG68"/>
<dbReference type="Pfam" id="PF24254">
    <property type="entry name" value="DUF7455"/>
    <property type="match status" value="1"/>
</dbReference>
<proteinExistence type="predicted"/>
<dbReference type="RefSeq" id="WP_015748897.1">
    <property type="nucleotide sequence ID" value="NC_013235.1"/>
</dbReference>
<evidence type="ECO:0000259" key="1">
    <source>
        <dbReference type="Pfam" id="PF24254"/>
    </source>
</evidence>
<dbReference type="eggNOG" id="ENOG5032Y9G">
    <property type="taxonomic scope" value="Bacteria"/>
</dbReference>
<evidence type="ECO:0000313" key="2">
    <source>
        <dbReference type="EMBL" id="ACV80070.1"/>
    </source>
</evidence>
<dbReference type="OrthoDB" id="3539048at2"/>
<dbReference type="HOGENOM" id="CLU_184972_1_1_11"/>
<keyword evidence="3" id="KW-1185">Reference proteome</keyword>
<dbReference type="STRING" id="479431.Namu_3772"/>
<evidence type="ECO:0000313" key="3">
    <source>
        <dbReference type="Proteomes" id="UP000002218"/>
    </source>
</evidence>
<dbReference type="Proteomes" id="UP000002218">
    <property type="component" value="Chromosome"/>
</dbReference>
<name>C8XG68_NAKMY</name>
<dbReference type="KEGG" id="nml:Namu_3772"/>
<gene>
    <name evidence="2" type="ordered locus">Namu_3772</name>
</gene>
<feature type="domain" description="DUF7455" evidence="1">
    <location>
        <begin position="11"/>
        <end position="62"/>
    </location>
</feature>
<organism evidence="2 3">
    <name type="scientific">Nakamurella multipartita (strain ATCC 700099 / DSM 44233 / CIP 104796 / JCM 9543 / NBRC 105858 / Y-104)</name>
    <name type="common">Microsphaera multipartita</name>
    <dbReference type="NCBI Taxonomy" id="479431"/>
    <lineage>
        <taxon>Bacteria</taxon>
        <taxon>Bacillati</taxon>
        <taxon>Actinomycetota</taxon>
        <taxon>Actinomycetes</taxon>
        <taxon>Nakamurellales</taxon>
        <taxon>Nakamurellaceae</taxon>
        <taxon>Nakamurella</taxon>
    </lineage>
</organism>
<dbReference type="EMBL" id="CP001737">
    <property type="protein sequence ID" value="ACV80070.1"/>
    <property type="molecule type" value="Genomic_DNA"/>
</dbReference>
<protein>
    <recommendedName>
        <fullName evidence="1">DUF7455 domain-containing protein</fullName>
    </recommendedName>
</protein>
<accession>C8XG68</accession>
<reference evidence="2 3" key="2">
    <citation type="journal article" date="2010" name="Stand. Genomic Sci.">
        <title>Complete genome sequence of Nakamurella multipartita type strain (Y-104).</title>
        <authorList>
            <person name="Tice H."/>
            <person name="Mayilraj S."/>
            <person name="Sims D."/>
            <person name="Lapidus A."/>
            <person name="Nolan M."/>
            <person name="Lucas S."/>
            <person name="Glavina Del Rio T."/>
            <person name="Copeland A."/>
            <person name="Cheng J.F."/>
            <person name="Meincke L."/>
            <person name="Bruce D."/>
            <person name="Goodwin L."/>
            <person name="Pitluck S."/>
            <person name="Ivanova N."/>
            <person name="Mavromatis K."/>
            <person name="Ovchinnikova G."/>
            <person name="Pati A."/>
            <person name="Chen A."/>
            <person name="Palaniappan K."/>
            <person name="Land M."/>
            <person name="Hauser L."/>
            <person name="Chang Y.J."/>
            <person name="Jeffries C.D."/>
            <person name="Detter J.C."/>
            <person name="Brettin T."/>
            <person name="Rohde M."/>
            <person name="Goker M."/>
            <person name="Bristow J."/>
            <person name="Eisen J.A."/>
            <person name="Markowitz V."/>
            <person name="Hugenholtz P."/>
            <person name="Kyrpides N.C."/>
            <person name="Klenk H.P."/>
            <person name="Chen F."/>
        </authorList>
    </citation>
    <scope>NUCLEOTIDE SEQUENCE [LARGE SCALE GENOMIC DNA]</scope>
    <source>
        <strain evidence="3">ATCC 700099 / DSM 44233 / CIP 104796 / JCM 9543 / NBRC 105858 / Y-104</strain>
    </source>
</reference>
<dbReference type="InterPro" id="IPR055878">
    <property type="entry name" value="DUF7455"/>
</dbReference>